<evidence type="ECO:0000256" key="3">
    <source>
        <dbReference type="ARBA" id="ARBA00022722"/>
    </source>
</evidence>
<feature type="binding site" evidence="9">
    <location>
        <position position="283"/>
    </location>
    <ligand>
        <name>Zn(2+)</name>
        <dbReference type="ChEBI" id="CHEBI:29105"/>
    </ligand>
</feature>
<feature type="binding site" evidence="9">
    <location>
        <position position="264"/>
    </location>
    <ligand>
        <name>Zn(2+)</name>
        <dbReference type="ChEBI" id="CHEBI:29105"/>
    </ligand>
</feature>
<name>A0A391NI47_9EUKA</name>
<keyword evidence="5" id="KW-0378">Hydrolase</keyword>
<evidence type="ECO:0000313" key="13">
    <source>
        <dbReference type="EMBL" id="GCA61994.1"/>
    </source>
</evidence>
<feature type="region of interest" description="Disordered" evidence="10">
    <location>
        <begin position="128"/>
        <end position="156"/>
    </location>
</feature>
<keyword evidence="7 8" id="KW-0539">Nucleus</keyword>
<dbReference type="AlphaFoldDB" id="A0A391NI47"/>
<keyword evidence="4 8" id="KW-0479">Metal-binding</keyword>
<dbReference type="GO" id="GO:0030490">
    <property type="term" value="P:maturation of SSU-rRNA"/>
    <property type="evidence" value="ECO:0007669"/>
    <property type="project" value="TreeGrafter"/>
</dbReference>
<dbReference type="InterPro" id="IPR033411">
    <property type="entry name" value="Ribonuclease_PIN"/>
</dbReference>
<dbReference type="GO" id="GO:0046872">
    <property type="term" value="F:metal ion binding"/>
    <property type="evidence" value="ECO:0007669"/>
    <property type="project" value="UniProtKB-UniRule"/>
</dbReference>
<dbReference type="GO" id="GO:0030688">
    <property type="term" value="C:preribosome, small subunit precursor"/>
    <property type="evidence" value="ECO:0007669"/>
    <property type="project" value="TreeGrafter"/>
</dbReference>
<protein>
    <recommendedName>
        <fullName evidence="15">RNA-binding protein NOB1</fullName>
    </recommendedName>
</protein>
<reference evidence="13 14" key="1">
    <citation type="journal article" date="2018" name="PLoS ONE">
        <title>The draft genome of Kipferlia bialata reveals reductive genome evolution in fornicate parasites.</title>
        <authorList>
            <person name="Tanifuji G."/>
            <person name="Takabayashi S."/>
            <person name="Kume K."/>
            <person name="Takagi M."/>
            <person name="Nakayama T."/>
            <person name="Kamikawa R."/>
            <person name="Inagaki Y."/>
            <person name="Hashimoto T."/>
        </authorList>
    </citation>
    <scope>NUCLEOTIDE SEQUENCE [LARGE SCALE GENOMIC DNA]</scope>
    <source>
        <strain evidence="13">NY0173</strain>
    </source>
</reference>
<comment type="subcellular location">
    <subcellularLocation>
        <location evidence="1">Nucleus</location>
    </subcellularLocation>
</comment>
<comment type="similarity">
    <text evidence="2 8">Belongs to the NOB1 family.</text>
</comment>
<dbReference type="OrthoDB" id="446759at2759"/>
<dbReference type="PIRSF" id="PIRSF037125">
    <property type="entry name" value="D-site_20S_pre-rRNA_nuclease"/>
    <property type="match status" value="1"/>
</dbReference>
<dbReference type="CDD" id="cd09876">
    <property type="entry name" value="PIN_Nob1-like"/>
    <property type="match status" value="1"/>
</dbReference>
<evidence type="ECO:0000313" key="14">
    <source>
        <dbReference type="Proteomes" id="UP000265618"/>
    </source>
</evidence>
<dbReference type="SUPFAM" id="SSF144206">
    <property type="entry name" value="NOB1 zinc finger-like"/>
    <property type="match status" value="1"/>
</dbReference>
<evidence type="ECO:0000256" key="8">
    <source>
        <dbReference type="PIRNR" id="PIRNR037125"/>
    </source>
</evidence>
<dbReference type="InterPro" id="IPR014881">
    <property type="entry name" value="NOB1_Zn-bd"/>
</dbReference>
<dbReference type="InterPro" id="IPR039907">
    <property type="entry name" value="NOB1"/>
</dbReference>
<dbReference type="GO" id="GO:0005737">
    <property type="term" value="C:cytoplasm"/>
    <property type="evidence" value="ECO:0007669"/>
    <property type="project" value="UniProtKB-ARBA"/>
</dbReference>
<accession>A0A391NI47</accession>
<evidence type="ECO:0000256" key="9">
    <source>
        <dbReference type="PIRSR" id="PIRSR037125-1"/>
    </source>
</evidence>
<feature type="compositionally biased region" description="Polar residues" evidence="10">
    <location>
        <begin position="376"/>
        <end position="395"/>
    </location>
</feature>
<dbReference type="Gene3D" id="3.40.50.1010">
    <property type="entry name" value="5'-nuclease"/>
    <property type="match status" value="1"/>
</dbReference>
<feature type="compositionally biased region" description="Low complexity" evidence="10">
    <location>
        <begin position="193"/>
        <end position="204"/>
    </location>
</feature>
<feature type="region of interest" description="Disordered" evidence="10">
    <location>
        <begin position="174"/>
        <end position="216"/>
    </location>
</feature>
<evidence type="ECO:0000259" key="11">
    <source>
        <dbReference type="Pfam" id="PF08772"/>
    </source>
</evidence>
<evidence type="ECO:0000256" key="5">
    <source>
        <dbReference type="ARBA" id="ARBA00022801"/>
    </source>
</evidence>
<dbReference type="Gene3D" id="6.20.210.10">
    <property type="entry name" value="Nin one binding (NOB1), Zn-ribbon-like"/>
    <property type="match status" value="1"/>
</dbReference>
<feature type="domain" description="Ribonuclease PIN" evidence="12">
    <location>
        <begin position="9"/>
        <end position="95"/>
    </location>
</feature>
<feature type="binding site" evidence="9">
    <location>
        <position position="267"/>
    </location>
    <ligand>
        <name>Zn(2+)</name>
        <dbReference type="ChEBI" id="CHEBI:29105"/>
    </ligand>
</feature>
<evidence type="ECO:0000256" key="2">
    <source>
        <dbReference type="ARBA" id="ARBA00005858"/>
    </source>
</evidence>
<dbReference type="InterPro" id="IPR017117">
    <property type="entry name" value="Nob1_euk"/>
</dbReference>
<evidence type="ECO:0000256" key="6">
    <source>
        <dbReference type="ARBA" id="ARBA00022833"/>
    </source>
</evidence>
<dbReference type="Pfam" id="PF17146">
    <property type="entry name" value="PIN_6"/>
    <property type="match status" value="1"/>
</dbReference>
<dbReference type="GO" id="GO:0004521">
    <property type="term" value="F:RNA endonuclease activity"/>
    <property type="evidence" value="ECO:0007669"/>
    <property type="project" value="UniProtKB-UniRule"/>
</dbReference>
<keyword evidence="3" id="KW-0540">Nuclease</keyword>
<dbReference type="EMBL" id="BDIP01000047">
    <property type="protein sequence ID" value="GCA61994.1"/>
    <property type="molecule type" value="Genomic_DNA"/>
</dbReference>
<evidence type="ECO:0000256" key="4">
    <source>
        <dbReference type="ARBA" id="ARBA00022723"/>
    </source>
</evidence>
<evidence type="ECO:0000256" key="10">
    <source>
        <dbReference type="SAM" id="MobiDB-lite"/>
    </source>
</evidence>
<dbReference type="FunFam" id="3.40.50.1010:FF:000020">
    <property type="entry name" value="20S-pre-rRNA D-site endonuclease NOB1"/>
    <property type="match status" value="1"/>
</dbReference>
<dbReference type="GO" id="GO:0016787">
    <property type="term" value="F:hydrolase activity"/>
    <property type="evidence" value="ECO:0007669"/>
    <property type="project" value="UniProtKB-KW"/>
</dbReference>
<dbReference type="InterPro" id="IPR036283">
    <property type="entry name" value="NOB1_Zf-like_sf"/>
</dbReference>
<evidence type="ECO:0008006" key="15">
    <source>
        <dbReference type="Google" id="ProtNLM"/>
    </source>
</evidence>
<dbReference type="GO" id="GO:0031981">
    <property type="term" value="C:nuclear lumen"/>
    <property type="evidence" value="ECO:0007669"/>
    <property type="project" value="UniProtKB-ARBA"/>
</dbReference>
<evidence type="ECO:0000259" key="12">
    <source>
        <dbReference type="Pfam" id="PF17146"/>
    </source>
</evidence>
<feature type="region of interest" description="Disordered" evidence="10">
    <location>
        <begin position="375"/>
        <end position="417"/>
    </location>
</feature>
<dbReference type="Proteomes" id="UP000265618">
    <property type="component" value="Unassembled WGS sequence"/>
</dbReference>
<keyword evidence="6 8" id="KW-0862">Zinc</keyword>
<dbReference type="Pfam" id="PF08772">
    <property type="entry name" value="Zn_ribbon_NOB1"/>
    <property type="match status" value="1"/>
</dbReference>
<dbReference type="PANTHER" id="PTHR12814:SF2">
    <property type="entry name" value="RNA-BINDING PROTEIN NOB1"/>
    <property type="match status" value="1"/>
</dbReference>
<dbReference type="PANTHER" id="PTHR12814">
    <property type="entry name" value="RNA-BINDING PROTEIN NOB1"/>
    <property type="match status" value="1"/>
</dbReference>
<sequence>MVPTRVKRLVVDTNAIIHRSEFWNYAEELYTVPEVIAEVRDPASRTWLSQMPVKLTVLSASMEHRRAVASFAKLTGDFRSLAVADMHLVALVRQLDVDCHSGSDSHLRVAPVNKYSNRGKRTALVRPTHPKAKEETTPVVDSTPTQEEVAKEPEVPAVQSEQVVEAFVPVVAEADDGDEEEEVKPVVEETEAVSEISPSTAAPSSPTPAPLESPVAAPAPVEQPRALMLSGDFPMQNVCMQMGLMVMPEDGRVIKRLKTFVTKCFSCSSILGVSPKGKWCPKCGNSTLCQVSLTLDKWGVPHYGNNPHINVKGSKFSLPAPVMGKAGRMPAAPTVAADQHPHEMRIQQERERKAERKAKEGRVEANPFAGAAVSFFTGSINGPTSRLADVTSTPQWEKRNPNVSRKRTNKKKRNRKK</sequence>
<organism evidence="13 14">
    <name type="scientific">Kipferlia bialata</name>
    <dbReference type="NCBI Taxonomy" id="797122"/>
    <lineage>
        <taxon>Eukaryota</taxon>
        <taxon>Metamonada</taxon>
        <taxon>Carpediemonas-like organisms</taxon>
        <taxon>Kipferlia</taxon>
    </lineage>
</organism>
<proteinExistence type="inferred from homology"/>
<evidence type="ECO:0000256" key="7">
    <source>
        <dbReference type="ARBA" id="ARBA00023242"/>
    </source>
</evidence>
<comment type="caution">
    <text evidence="13">The sequence shown here is derived from an EMBL/GenBank/DDBJ whole genome shotgun (WGS) entry which is preliminary data.</text>
</comment>
<feature type="compositionally biased region" description="Acidic residues" evidence="10">
    <location>
        <begin position="174"/>
        <end position="192"/>
    </location>
</feature>
<keyword evidence="14" id="KW-1185">Reference proteome</keyword>
<feature type="compositionally biased region" description="Basic residues" evidence="10">
    <location>
        <begin position="404"/>
        <end position="417"/>
    </location>
</feature>
<evidence type="ECO:0000256" key="1">
    <source>
        <dbReference type="ARBA" id="ARBA00004123"/>
    </source>
</evidence>
<gene>
    <name evidence="13" type="ORF">KIPB_000417</name>
</gene>
<feature type="domain" description="Nin one binding (NOB1) Zn-ribbon-like" evidence="11">
    <location>
        <begin position="254"/>
        <end position="324"/>
    </location>
</feature>
<feature type="binding site" evidence="9">
    <location>
        <position position="280"/>
    </location>
    <ligand>
        <name>Zn(2+)</name>
        <dbReference type="ChEBI" id="CHEBI:29105"/>
    </ligand>
</feature>